<dbReference type="Proteomes" id="UP000002572">
    <property type="component" value="Chromosome"/>
</dbReference>
<reference evidence="1 2" key="1">
    <citation type="submission" date="2010-12" db="EMBL/GenBank/DDBJ databases">
        <title>Complete sequence of Desulfurispirillum indicum S5.</title>
        <authorList>
            <consortium name="US DOE Joint Genome Institute"/>
            <person name="Lucas S."/>
            <person name="Copeland A."/>
            <person name="Lapidus A."/>
            <person name="Cheng J.-F."/>
            <person name="Goodwin L."/>
            <person name="Pitluck S."/>
            <person name="Chertkov O."/>
            <person name="Held B."/>
            <person name="Detter J.C."/>
            <person name="Han C."/>
            <person name="Tapia R."/>
            <person name="Land M."/>
            <person name="Hauser L."/>
            <person name="Kyrpides N."/>
            <person name="Ivanova N."/>
            <person name="Mikhailova N."/>
            <person name="Haggblom M."/>
            <person name="Rauschenbach I."/>
            <person name="Bini E."/>
            <person name="Woyke T."/>
        </authorList>
    </citation>
    <scope>NUCLEOTIDE SEQUENCE [LARGE SCALE GENOMIC DNA]</scope>
    <source>
        <strain evidence="2">ATCC BAA-1389 / DSM 22839 / S5</strain>
    </source>
</reference>
<dbReference type="eggNOG" id="ENOG502ZBYH">
    <property type="taxonomic scope" value="Bacteria"/>
</dbReference>
<keyword evidence="2" id="KW-1185">Reference proteome</keyword>
<evidence type="ECO:0000313" key="2">
    <source>
        <dbReference type="Proteomes" id="UP000002572"/>
    </source>
</evidence>
<accession>E6W545</accession>
<name>E6W545_DESIS</name>
<dbReference type="HOGENOM" id="CLU_045978_0_0_0"/>
<dbReference type="EMBL" id="CP002432">
    <property type="protein sequence ID" value="ADU67124.1"/>
    <property type="molecule type" value="Genomic_DNA"/>
</dbReference>
<gene>
    <name evidence="1" type="ordered locus">Selin_2409</name>
</gene>
<sequence length="451" mass="49956">MPIGCLYLFYYSLFMEIQVVRMGRKLLLAGAFLWLFPVVGHGGTLHPPGSTLTLGNVSHNQSLLASVQNPAAGAAALEKKGGQYRFGILSSIGFGYEFGDVDNLLDELDDLSDLLDDASTLQEVEDIKERFDEALVDMSRDGYLKVQGGVHVPLMPIVMTHSLWQGSITFDASYQGQARLGVLDDPIAWDEVRGEAVTNTSLYLKGAVIRQISLGYSRQVWENHFGTLYAGARLKHYEGDFSKNVIALMDADDDVADVFEDEFDANQRTSSALGVDAGVLWVAHLYRLGATVNNLNSPSLSYPAIGTGCDSLSGSAQDNCNTAAYFSNRINLREKYEMEPQLQVEGTLYHPNRQWVVSASLDANPVYDAVGDEVQWFTLSTAYLSESWVIPGYRFGYRKNLTGSELSYVTTGFTLFRTFNLDIAYGLDRIEVDDDEYPRSIMVNLGFDLTF</sequence>
<organism evidence="1 2">
    <name type="scientific">Desulfurispirillum indicum (strain ATCC BAA-1389 / DSM 22839 / S5)</name>
    <dbReference type="NCBI Taxonomy" id="653733"/>
    <lineage>
        <taxon>Bacteria</taxon>
        <taxon>Pseudomonadati</taxon>
        <taxon>Chrysiogenota</taxon>
        <taxon>Chrysiogenia</taxon>
        <taxon>Chrysiogenales</taxon>
        <taxon>Chrysiogenaceae</taxon>
        <taxon>Desulfurispirillum</taxon>
    </lineage>
</organism>
<dbReference type="Pfam" id="PF13729">
    <property type="entry name" value="TraF_2"/>
    <property type="match status" value="1"/>
</dbReference>
<dbReference type="AlphaFoldDB" id="E6W545"/>
<dbReference type="InParanoid" id="E6W545"/>
<dbReference type="OrthoDB" id="5610858at2"/>
<evidence type="ECO:0000313" key="1">
    <source>
        <dbReference type="EMBL" id="ADU67124.1"/>
    </source>
</evidence>
<dbReference type="KEGG" id="din:Selin_2409"/>
<proteinExistence type="predicted"/>
<dbReference type="InterPro" id="IPR032811">
    <property type="entry name" value="Put_conjugal_transfer"/>
</dbReference>
<dbReference type="STRING" id="653733.Selin_2409"/>
<protein>
    <submittedName>
        <fullName evidence="1">ThiS, thiamine-biosynthesis protein</fullName>
    </submittedName>
</protein>